<keyword evidence="2" id="KW-1185">Reference proteome</keyword>
<evidence type="ECO:0000313" key="2">
    <source>
        <dbReference type="Proteomes" id="UP001154282"/>
    </source>
</evidence>
<proteinExistence type="predicted"/>
<dbReference type="EMBL" id="CAMGYJ010000010">
    <property type="protein sequence ID" value="CAI0552247.1"/>
    <property type="molecule type" value="Genomic_DNA"/>
</dbReference>
<sequence>MSLDLLLP</sequence>
<name>A0AAV0R6Y6_9ROSI</name>
<comment type="caution">
    <text evidence="1">The sequence shown here is derived from an EMBL/GenBank/DDBJ whole genome shotgun (WGS) entry which is preliminary data.</text>
</comment>
<accession>A0AAV0R6Y6</accession>
<reference evidence="1" key="1">
    <citation type="submission" date="2022-08" db="EMBL/GenBank/DDBJ databases">
        <authorList>
            <person name="Gutierrez-Valencia J."/>
        </authorList>
    </citation>
    <scope>NUCLEOTIDE SEQUENCE</scope>
</reference>
<dbReference type="Proteomes" id="UP001154282">
    <property type="component" value="Unassembled WGS sequence"/>
</dbReference>
<organism evidence="1 2">
    <name type="scientific">Linum tenue</name>
    <dbReference type="NCBI Taxonomy" id="586396"/>
    <lineage>
        <taxon>Eukaryota</taxon>
        <taxon>Viridiplantae</taxon>
        <taxon>Streptophyta</taxon>
        <taxon>Embryophyta</taxon>
        <taxon>Tracheophyta</taxon>
        <taxon>Spermatophyta</taxon>
        <taxon>Magnoliopsida</taxon>
        <taxon>eudicotyledons</taxon>
        <taxon>Gunneridae</taxon>
        <taxon>Pentapetalae</taxon>
        <taxon>rosids</taxon>
        <taxon>fabids</taxon>
        <taxon>Malpighiales</taxon>
        <taxon>Linaceae</taxon>
        <taxon>Linum</taxon>
    </lineage>
</organism>
<protein>
    <submittedName>
        <fullName evidence="1">Uncharacterized protein</fullName>
    </submittedName>
</protein>
<evidence type="ECO:0000313" key="1">
    <source>
        <dbReference type="EMBL" id="CAI0552247.1"/>
    </source>
</evidence>
<gene>
    <name evidence="1" type="ORF">LITE_LOCUS46333</name>
</gene>